<evidence type="ECO:0000313" key="1">
    <source>
        <dbReference type="EMBL" id="SDE92579.1"/>
    </source>
</evidence>
<keyword evidence="2" id="KW-1185">Reference proteome</keyword>
<dbReference type="STRING" id="69960.SAMN05421720_11634"/>
<name>A0A1G7GXA3_9PROT</name>
<dbReference type="Proteomes" id="UP000199412">
    <property type="component" value="Unassembled WGS sequence"/>
</dbReference>
<evidence type="ECO:0000313" key="2">
    <source>
        <dbReference type="Proteomes" id="UP000199412"/>
    </source>
</evidence>
<organism evidence="1 2">
    <name type="scientific">Rhodospira trueperi</name>
    <dbReference type="NCBI Taxonomy" id="69960"/>
    <lineage>
        <taxon>Bacteria</taxon>
        <taxon>Pseudomonadati</taxon>
        <taxon>Pseudomonadota</taxon>
        <taxon>Alphaproteobacteria</taxon>
        <taxon>Rhodospirillales</taxon>
        <taxon>Rhodospirillaceae</taxon>
        <taxon>Rhodospira</taxon>
    </lineage>
</organism>
<proteinExistence type="predicted"/>
<accession>A0A1G7GXA3</accession>
<protein>
    <submittedName>
        <fullName evidence="1">Uncharacterized protein</fullName>
    </submittedName>
</protein>
<dbReference type="RefSeq" id="WP_092787805.1">
    <property type="nucleotide sequence ID" value="NZ_FNAP01000016.1"/>
</dbReference>
<reference evidence="1 2" key="1">
    <citation type="submission" date="2016-10" db="EMBL/GenBank/DDBJ databases">
        <authorList>
            <person name="de Groot N.N."/>
        </authorList>
    </citation>
    <scope>NUCLEOTIDE SEQUENCE [LARGE SCALE GENOMIC DNA]</scope>
    <source>
        <strain evidence="1 2">ATCC 700224</strain>
    </source>
</reference>
<sequence length="87" mass="10039">MSYEQVEEAWGLIDEAAKHKEESGQDLNSDAYWDAVFAKSPLVDVERTKAEGGSPLEKVFLRSPYGLQFRTEYMDWIPFRHGEVKLD</sequence>
<dbReference type="EMBL" id="FNAP01000016">
    <property type="protein sequence ID" value="SDE92579.1"/>
    <property type="molecule type" value="Genomic_DNA"/>
</dbReference>
<dbReference type="OrthoDB" id="7305320at2"/>
<dbReference type="AlphaFoldDB" id="A0A1G7GXA3"/>
<gene>
    <name evidence="1" type="ORF">SAMN05421720_11634</name>
</gene>